<evidence type="ECO:0008006" key="3">
    <source>
        <dbReference type="Google" id="ProtNLM"/>
    </source>
</evidence>
<accession>A0ABZ2I319</accession>
<reference evidence="1 2" key="1">
    <citation type="submission" date="2024-02" db="EMBL/GenBank/DDBJ databases">
        <title>Complete genome sequence of Pelagibacterium nitratireducens ZH15.</title>
        <authorList>
            <person name="Zhao L.H."/>
        </authorList>
    </citation>
    <scope>NUCLEOTIDE SEQUENCE [LARGE SCALE GENOMIC DNA]</scope>
    <source>
        <strain evidence="1 2">ZH15</strain>
    </source>
</reference>
<name>A0ABZ2I319_9HYPH</name>
<evidence type="ECO:0000313" key="1">
    <source>
        <dbReference type="EMBL" id="WWT32649.1"/>
    </source>
</evidence>
<gene>
    <name evidence="1" type="ORF">V6617_16820</name>
</gene>
<dbReference type="RefSeq" id="WP_338608071.1">
    <property type="nucleotide sequence ID" value="NZ_CP146275.1"/>
</dbReference>
<evidence type="ECO:0000313" key="2">
    <source>
        <dbReference type="Proteomes" id="UP001369958"/>
    </source>
</evidence>
<keyword evidence="2" id="KW-1185">Reference proteome</keyword>
<dbReference type="EMBL" id="CP146275">
    <property type="protein sequence ID" value="WWT32649.1"/>
    <property type="molecule type" value="Genomic_DNA"/>
</dbReference>
<sequence length="89" mass="9971">MREKPYKCQLPPTVTLPTGSITPAPLVRKALGGKCRQTLITWRAHAGFPAMYLPGGYDHTRAAYFTDEVARWLTERGVIVERSGDDERP</sequence>
<protein>
    <recommendedName>
        <fullName evidence="3">Alpha/beta hydrolase</fullName>
    </recommendedName>
</protein>
<proteinExistence type="predicted"/>
<organism evidence="1 2">
    <name type="scientific">Pelagibacterium nitratireducens</name>
    <dbReference type="NCBI Taxonomy" id="1046114"/>
    <lineage>
        <taxon>Bacteria</taxon>
        <taxon>Pseudomonadati</taxon>
        <taxon>Pseudomonadota</taxon>
        <taxon>Alphaproteobacteria</taxon>
        <taxon>Hyphomicrobiales</taxon>
        <taxon>Devosiaceae</taxon>
        <taxon>Pelagibacterium</taxon>
    </lineage>
</organism>
<dbReference type="Proteomes" id="UP001369958">
    <property type="component" value="Chromosome"/>
</dbReference>